<dbReference type="Proteomes" id="UP000774326">
    <property type="component" value="Unassembled WGS sequence"/>
</dbReference>
<comment type="caution">
    <text evidence="1">The sequence shown here is derived from an EMBL/GenBank/DDBJ whole genome shotgun (WGS) entry which is preliminary data.</text>
</comment>
<name>A0A9P8TK97_WICPI</name>
<dbReference type="AlphaFoldDB" id="A0A9P8TK97"/>
<organism evidence="1 2">
    <name type="scientific">Wickerhamomyces pijperi</name>
    <name type="common">Yeast</name>
    <name type="synonym">Pichia pijperi</name>
    <dbReference type="NCBI Taxonomy" id="599730"/>
    <lineage>
        <taxon>Eukaryota</taxon>
        <taxon>Fungi</taxon>
        <taxon>Dikarya</taxon>
        <taxon>Ascomycota</taxon>
        <taxon>Saccharomycotina</taxon>
        <taxon>Saccharomycetes</taxon>
        <taxon>Phaffomycetales</taxon>
        <taxon>Wickerhamomycetaceae</taxon>
        <taxon>Wickerhamomyces</taxon>
    </lineage>
</organism>
<feature type="non-terminal residue" evidence="1">
    <location>
        <position position="326"/>
    </location>
</feature>
<protein>
    <recommendedName>
        <fullName evidence="3">F-box domain-containing protein</fullName>
    </recommendedName>
</protein>
<sequence length="326" mass="37451">MTNQRQLPTEILLDILHLMSDSQKSHLCKQIPEIKRLSTSAYIVLFQDVVLLHKYMSERRISDNVRYIQINDGYNSLRARDTLDIDCFITAVQSSLSELAKTGVSSLTIELLFDTECTSVYHTFEIYRYLGPLLVEYPHTVEIVKYNIDVKSLTKDKDQRIGIFEYNLYTTMKYKDEITQINCAEVLFKLQTKAEREASKSTFKEESNVFEDGETGFNRACMFLEPDLFIDAEDRLKFELICDASKSKLRTVDVVLINDDRVRCKSFHNDWSGKVLDFDTLFNPEPASTDPAEKQSSAAAALSRLLPSSETIGNLLHQTYDMLKDP</sequence>
<reference evidence="1" key="2">
    <citation type="submission" date="2021-01" db="EMBL/GenBank/DDBJ databases">
        <authorList>
            <person name="Schikora-Tamarit M.A."/>
        </authorList>
    </citation>
    <scope>NUCLEOTIDE SEQUENCE</scope>
    <source>
        <strain evidence="1">CBS2887</strain>
    </source>
</reference>
<keyword evidence="2" id="KW-1185">Reference proteome</keyword>
<accession>A0A9P8TK97</accession>
<proteinExistence type="predicted"/>
<evidence type="ECO:0008006" key="3">
    <source>
        <dbReference type="Google" id="ProtNLM"/>
    </source>
</evidence>
<evidence type="ECO:0000313" key="2">
    <source>
        <dbReference type="Proteomes" id="UP000774326"/>
    </source>
</evidence>
<dbReference type="EMBL" id="JAEUBG010003519">
    <property type="protein sequence ID" value="KAH3682653.1"/>
    <property type="molecule type" value="Genomic_DNA"/>
</dbReference>
<gene>
    <name evidence="1" type="ORF">WICPIJ_006379</name>
</gene>
<reference evidence="1" key="1">
    <citation type="journal article" date="2021" name="Open Biol.">
        <title>Shared evolutionary footprints suggest mitochondrial oxidative damage underlies multiple complex I losses in fungi.</title>
        <authorList>
            <person name="Schikora-Tamarit M.A."/>
            <person name="Marcet-Houben M."/>
            <person name="Nosek J."/>
            <person name="Gabaldon T."/>
        </authorList>
    </citation>
    <scope>NUCLEOTIDE SEQUENCE</scope>
    <source>
        <strain evidence="1">CBS2887</strain>
    </source>
</reference>
<evidence type="ECO:0000313" key="1">
    <source>
        <dbReference type="EMBL" id="KAH3682653.1"/>
    </source>
</evidence>